<feature type="transmembrane region" description="Helical" evidence="1">
    <location>
        <begin position="16"/>
        <end position="37"/>
    </location>
</feature>
<evidence type="ECO:0000259" key="2">
    <source>
        <dbReference type="Pfam" id="PF04892"/>
    </source>
</evidence>
<evidence type="ECO:0000313" key="3">
    <source>
        <dbReference type="EMBL" id="SDP32859.1"/>
    </source>
</evidence>
<accession>A0A1H0RU52</accession>
<keyword evidence="1" id="KW-0472">Membrane</keyword>
<feature type="transmembrane region" description="Helical" evidence="1">
    <location>
        <begin position="81"/>
        <end position="103"/>
    </location>
</feature>
<gene>
    <name evidence="3" type="ORF">SAMN05660330_02422</name>
</gene>
<dbReference type="STRING" id="91360.SAMN05660330_02422"/>
<feature type="transmembrane region" description="Helical" evidence="1">
    <location>
        <begin position="49"/>
        <end position="69"/>
    </location>
</feature>
<dbReference type="OrthoDB" id="5432702at2"/>
<feature type="transmembrane region" description="Helical" evidence="1">
    <location>
        <begin position="229"/>
        <end position="249"/>
    </location>
</feature>
<feature type="domain" description="VanZ-like" evidence="2">
    <location>
        <begin position="99"/>
        <end position="179"/>
    </location>
</feature>
<keyword evidence="1" id="KW-0812">Transmembrane</keyword>
<dbReference type="InterPro" id="IPR006976">
    <property type="entry name" value="VanZ-like"/>
</dbReference>
<feature type="transmembrane region" description="Helical" evidence="1">
    <location>
        <begin position="261"/>
        <end position="281"/>
    </location>
</feature>
<protein>
    <submittedName>
        <fullName evidence="3">VanZ like family protein</fullName>
    </submittedName>
</protein>
<dbReference type="Pfam" id="PF04892">
    <property type="entry name" value="VanZ"/>
    <property type="match status" value="1"/>
</dbReference>
<organism evidence="3 4">
    <name type="scientific">Desulforhopalus singaporensis</name>
    <dbReference type="NCBI Taxonomy" id="91360"/>
    <lineage>
        <taxon>Bacteria</taxon>
        <taxon>Pseudomonadati</taxon>
        <taxon>Thermodesulfobacteriota</taxon>
        <taxon>Desulfobulbia</taxon>
        <taxon>Desulfobulbales</taxon>
        <taxon>Desulfocapsaceae</taxon>
        <taxon>Desulforhopalus</taxon>
    </lineage>
</organism>
<dbReference type="EMBL" id="FNJI01000016">
    <property type="protein sequence ID" value="SDP32859.1"/>
    <property type="molecule type" value="Genomic_DNA"/>
</dbReference>
<proteinExistence type="predicted"/>
<name>A0A1H0RU52_9BACT</name>
<keyword evidence="4" id="KW-1185">Reference proteome</keyword>
<dbReference type="Proteomes" id="UP000199073">
    <property type="component" value="Unassembled WGS sequence"/>
</dbReference>
<keyword evidence="1" id="KW-1133">Transmembrane helix</keyword>
<dbReference type="RefSeq" id="WP_092223161.1">
    <property type="nucleotide sequence ID" value="NZ_FNJI01000016.1"/>
</dbReference>
<dbReference type="NCBIfam" id="NF037970">
    <property type="entry name" value="vanZ_1"/>
    <property type="match status" value="1"/>
</dbReference>
<feature type="transmembrane region" description="Helical" evidence="1">
    <location>
        <begin position="123"/>
        <end position="143"/>
    </location>
</feature>
<feature type="transmembrane region" description="Helical" evidence="1">
    <location>
        <begin position="164"/>
        <end position="181"/>
    </location>
</feature>
<feature type="transmembrane region" description="Helical" evidence="1">
    <location>
        <begin position="201"/>
        <end position="222"/>
    </location>
</feature>
<sequence length="282" mass="31446">MAGSVHLPVRRHTLRLILLHCGCAASVAIFVNLYSLYFFLRTHLGTHFIYASPMLAPLVLLLLLLYLWLRNRRETRRVIRWRWIAAGLGAAALGLVLPDPAFAAKRIHVTEYMLLSLLVRLTLSHRQSGTMLLLCSWLVTSLLGIHDEILQGIHPARTCGLMDILVNTLGALAGSFIWHGIDLSCAQDNVKAKTDGVTCYLLLYFLWLALGSVLLAIPITACENIDIPLWTMLPLAAVMVFFFCLKAMYGGRPGHGTDSVSYYGFCLLLYPPLINGFEISFF</sequence>
<evidence type="ECO:0000256" key="1">
    <source>
        <dbReference type="SAM" id="Phobius"/>
    </source>
</evidence>
<reference evidence="3 4" key="1">
    <citation type="submission" date="2016-10" db="EMBL/GenBank/DDBJ databases">
        <authorList>
            <person name="de Groot N.N."/>
        </authorList>
    </citation>
    <scope>NUCLEOTIDE SEQUENCE [LARGE SCALE GENOMIC DNA]</scope>
    <source>
        <strain evidence="3 4">DSM 12130</strain>
    </source>
</reference>
<dbReference type="AlphaFoldDB" id="A0A1H0RU52"/>
<evidence type="ECO:0000313" key="4">
    <source>
        <dbReference type="Proteomes" id="UP000199073"/>
    </source>
</evidence>